<dbReference type="PROSITE" id="PS50968">
    <property type="entry name" value="BIOTINYL_LIPOYL"/>
    <property type="match status" value="2"/>
</dbReference>
<dbReference type="InParanoid" id="A0A2J7PXC4"/>
<proteinExistence type="inferred from homology"/>
<dbReference type="Pfam" id="PF00198">
    <property type="entry name" value="2-oxoacid_dh"/>
    <property type="match status" value="1"/>
</dbReference>
<evidence type="ECO:0000259" key="7">
    <source>
        <dbReference type="PROSITE" id="PS51826"/>
    </source>
</evidence>
<dbReference type="SUPFAM" id="SSF47005">
    <property type="entry name" value="Peripheral subunit-binding domain of 2-oxo acid dehydrogenase complex"/>
    <property type="match status" value="1"/>
</dbReference>
<dbReference type="InterPro" id="IPR003016">
    <property type="entry name" value="2-oxoA_DH_lipoyl-BS"/>
</dbReference>
<dbReference type="GO" id="GO:0016746">
    <property type="term" value="F:acyltransferase activity"/>
    <property type="evidence" value="ECO:0007669"/>
    <property type="project" value="UniProtKB-KW"/>
</dbReference>
<dbReference type="PANTHER" id="PTHR23151">
    <property type="entry name" value="DIHYDROLIPOAMIDE ACETYL/SUCCINYL-TRANSFERASE-RELATED"/>
    <property type="match status" value="1"/>
</dbReference>
<evidence type="ECO:0000256" key="4">
    <source>
        <dbReference type="RuleBase" id="RU003423"/>
    </source>
</evidence>
<name>A0A2J7PXC4_9NEOP</name>
<protein>
    <recommendedName>
        <fullName evidence="4">Dihydrolipoamide acetyltransferase component of pyruvate dehydrogenase complex</fullName>
        <ecNumber evidence="4">2.3.1.-</ecNumber>
    </recommendedName>
</protein>
<dbReference type="InterPro" id="IPR011053">
    <property type="entry name" value="Single_hybrid_motif"/>
</dbReference>
<sequence>MAAAVRVRIGNITRNYVQTLLLQTHRLKLKQKVCFHNSTLLCVAGQELKMPSLSPTMSEGTIVKWLKKEGDPIAPGDVLCDIQTDKAVVSFETEEEGILAKILVQEDAKDVKVGTVIALMVAEGEDWKSVEVPSSSDASSSIQSPPPTVPSSEQTSKPGSGVAGQEVKMPSLSPTMSEGTIVKWLKNEGDSVSPGDVLCDIQTDKAVVSFETEEEGVLAKILVQEDVKDVKVGTLIALMVSPGEDWKNVEIPSATAPSPPSAPRATAKPTVAAPQSESLGPAVRTLLEQYHLQSSQITATGRKGKLLKGDVLKYITDNKLKPKIPKEVPPPSAPKAAARTPAKPPKPSVPKQVGDGYIDTEVTSMRRTIAKRLTESKTTIPHAYGVTDCTIDKLIVLRKQLKEDGIKVSVNDFVIKAVALALQQCPQVNALYKGEEVTYPVDIDISVAVATDAGLVTPIVKAADAKGLEEISAAIQDLAKKARDGKLQPHEFQGGTFTVSNLGMYGVDEFSAIINPPQCGILAVGGSRTVLDDDRNPVTKMKITLSYDGRAIDEEVASEFLDVVREMLEDPSVMLLGGQRGLREKIGF</sequence>
<dbReference type="InterPro" id="IPR000089">
    <property type="entry name" value="Biotin_lipoyl"/>
</dbReference>
<keyword evidence="4" id="KW-0012">Acyltransferase</keyword>
<feature type="domain" description="Peripheral subunit-binding (PSBD)" evidence="7">
    <location>
        <begin position="278"/>
        <end position="315"/>
    </location>
</feature>
<comment type="cofactor">
    <cofactor evidence="4">
        <name>(R)-lipoate</name>
        <dbReference type="ChEBI" id="CHEBI:83088"/>
    </cofactor>
</comment>
<dbReference type="InterPro" id="IPR001078">
    <property type="entry name" value="2-oxoacid_DH_actylTfrase"/>
</dbReference>
<evidence type="ECO:0000259" key="6">
    <source>
        <dbReference type="PROSITE" id="PS50968"/>
    </source>
</evidence>
<keyword evidence="3" id="KW-0809">Transit peptide</keyword>
<feature type="domain" description="Lipoyl-binding" evidence="6">
    <location>
        <begin position="45"/>
        <end position="121"/>
    </location>
</feature>
<dbReference type="AlphaFoldDB" id="A0A2J7PXC4"/>
<dbReference type="EC" id="2.3.1.-" evidence="4"/>
<dbReference type="Gene3D" id="4.10.320.10">
    <property type="entry name" value="E3-binding domain"/>
    <property type="match status" value="1"/>
</dbReference>
<dbReference type="PROSITE" id="PS51826">
    <property type="entry name" value="PSBD"/>
    <property type="match status" value="1"/>
</dbReference>
<dbReference type="STRING" id="105785.A0A2J7PXC4"/>
<comment type="caution">
    <text evidence="8">The sequence shown here is derived from an EMBL/GenBank/DDBJ whole genome shotgun (WGS) entry which is preliminary data.</text>
</comment>
<feature type="compositionally biased region" description="Low complexity" evidence="5">
    <location>
        <begin position="133"/>
        <end position="143"/>
    </location>
</feature>
<dbReference type="Gene3D" id="3.30.559.10">
    <property type="entry name" value="Chloramphenicol acetyltransferase-like domain"/>
    <property type="match status" value="1"/>
</dbReference>
<keyword evidence="9" id="KW-1185">Reference proteome</keyword>
<comment type="similarity">
    <text evidence="1 4">Belongs to the 2-oxoacid dehydrogenase family.</text>
</comment>
<dbReference type="Pfam" id="PF00364">
    <property type="entry name" value="Biotin_lipoyl"/>
    <property type="match status" value="2"/>
</dbReference>
<evidence type="ECO:0000256" key="2">
    <source>
        <dbReference type="ARBA" id="ARBA00022823"/>
    </source>
</evidence>
<dbReference type="Pfam" id="PF02817">
    <property type="entry name" value="E3_binding"/>
    <property type="match status" value="1"/>
</dbReference>
<dbReference type="InterPro" id="IPR045257">
    <property type="entry name" value="E2/Pdx1"/>
</dbReference>
<evidence type="ECO:0000256" key="1">
    <source>
        <dbReference type="ARBA" id="ARBA00007317"/>
    </source>
</evidence>
<dbReference type="GO" id="GO:0006086">
    <property type="term" value="P:pyruvate decarboxylation to acetyl-CoA"/>
    <property type="evidence" value="ECO:0007669"/>
    <property type="project" value="InterPro"/>
</dbReference>
<dbReference type="InterPro" id="IPR023213">
    <property type="entry name" value="CAT-like_dom_sf"/>
</dbReference>
<dbReference type="InterPro" id="IPR004167">
    <property type="entry name" value="PSBD"/>
</dbReference>
<keyword evidence="2 4" id="KW-0450">Lipoyl</keyword>
<feature type="region of interest" description="Disordered" evidence="5">
    <location>
        <begin position="128"/>
        <end position="174"/>
    </location>
</feature>
<dbReference type="EMBL" id="NEVH01020859">
    <property type="protein sequence ID" value="PNF20964.1"/>
    <property type="molecule type" value="Genomic_DNA"/>
</dbReference>
<dbReference type="CDD" id="cd06849">
    <property type="entry name" value="lipoyl_domain"/>
    <property type="match status" value="2"/>
</dbReference>
<reference evidence="8 9" key="1">
    <citation type="submission" date="2017-12" db="EMBL/GenBank/DDBJ databases">
        <title>Hemimetabolous genomes reveal molecular basis of termite eusociality.</title>
        <authorList>
            <person name="Harrison M.C."/>
            <person name="Jongepier E."/>
            <person name="Robertson H.M."/>
            <person name="Arning N."/>
            <person name="Bitard-Feildel T."/>
            <person name="Chao H."/>
            <person name="Childers C.P."/>
            <person name="Dinh H."/>
            <person name="Doddapaneni H."/>
            <person name="Dugan S."/>
            <person name="Gowin J."/>
            <person name="Greiner C."/>
            <person name="Han Y."/>
            <person name="Hu H."/>
            <person name="Hughes D.S.T."/>
            <person name="Huylmans A.-K."/>
            <person name="Kemena C."/>
            <person name="Kremer L.P.M."/>
            <person name="Lee S.L."/>
            <person name="Lopez-Ezquerra A."/>
            <person name="Mallet L."/>
            <person name="Monroy-Kuhn J.M."/>
            <person name="Moser A."/>
            <person name="Murali S.C."/>
            <person name="Muzny D.M."/>
            <person name="Otani S."/>
            <person name="Piulachs M.-D."/>
            <person name="Poelchau M."/>
            <person name="Qu J."/>
            <person name="Schaub F."/>
            <person name="Wada-Katsumata A."/>
            <person name="Worley K.C."/>
            <person name="Xie Q."/>
            <person name="Ylla G."/>
            <person name="Poulsen M."/>
            <person name="Gibbs R.A."/>
            <person name="Schal C."/>
            <person name="Richards S."/>
            <person name="Belles X."/>
            <person name="Korb J."/>
            <person name="Bornberg-Bauer E."/>
        </authorList>
    </citation>
    <scope>NUCLEOTIDE SEQUENCE [LARGE SCALE GENOMIC DNA]</scope>
    <source>
        <tissue evidence="8">Whole body</tissue>
    </source>
</reference>
<dbReference type="PROSITE" id="PS00189">
    <property type="entry name" value="LIPOYL"/>
    <property type="match status" value="2"/>
</dbReference>
<organism evidence="8 9">
    <name type="scientific">Cryptotermes secundus</name>
    <dbReference type="NCBI Taxonomy" id="105785"/>
    <lineage>
        <taxon>Eukaryota</taxon>
        <taxon>Metazoa</taxon>
        <taxon>Ecdysozoa</taxon>
        <taxon>Arthropoda</taxon>
        <taxon>Hexapoda</taxon>
        <taxon>Insecta</taxon>
        <taxon>Pterygota</taxon>
        <taxon>Neoptera</taxon>
        <taxon>Polyneoptera</taxon>
        <taxon>Dictyoptera</taxon>
        <taxon>Blattodea</taxon>
        <taxon>Blattoidea</taxon>
        <taxon>Termitoidae</taxon>
        <taxon>Kalotermitidae</taxon>
        <taxon>Cryptotermitinae</taxon>
        <taxon>Cryptotermes</taxon>
    </lineage>
</organism>
<keyword evidence="4" id="KW-0808">Transferase</keyword>
<gene>
    <name evidence="8" type="ORF">B7P43_G09504</name>
</gene>
<dbReference type="FunFam" id="2.40.50.100:FF:000010">
    <property type="entry name" value="Acetyltransferase component of pyruvate dehydrogenase complex"/>
    <property type="match status" value="2"/>
</dbReference>
<evidence type="ECO:0000313" key="8">
    <source>
        <dbReference type="EMBL" id="PNF20964.1"/>
    </source>
</evidence>
<dbReference type="GO" id="GO:0005739">
    <property type="term" value="C:mitochondrion"/>
    <property type="evidence" value="ECO:0007669"/>
    <property type="project" value="TreeGrafter"/>
</dbReference>
<accession>A0A2J7PXC4</accession>
<dbReference type="SUPFAM" id="SSF52777">
    <property type="entry name" value="CoA-dependent acyltransferases"/>
    <property type="match status" value="1"/>
</dbReference>
<dbReference type="InterPro" id="IPR036625">
    <property type="entry name" value="E3-bd_dom_sf"/>
</dbReference>
<dbReference type="OrthoDB" id="537444at2759"/>
<dbReference type="PANTHER" id="PTHR23151:SF90">
    <property type="entry name" value="DIHYDROLIPOYLLYSINE-RESIDUE ACETYLTRANSFERASE COMPONENT OF PYRUVATE DEHYDROGENASE COMPLEX, MITOCHONDRIAL-RELATED"/>
    <property type="match status" value="1"/>
</dbReference>
<evidence type="ECO:0000313" key="9">
    <source>
        <dbReference type="Proteomes" id="UP000235965"/>
    </source>
</evidence>
<feature type="domain" description="Lipoyl-binding" evidence="6">
    <location>
        <begin position="164"/>
        <end position="240"/>
    </location>
</feature>
<evidence type="ECO:0000256" key="3">
    <source>
        <dbReference type="ARBA" id="ARBA00022946"/>
    </source>
</evidence>
<evidence type="ECO:0000256" key="5">
    <source>
        <dbReference type="SAM" id="MobiDB-lite"/>
    </source>
</evidence>
<dbReference type="SUPFAM" id="SSF51230">
    <property type="entry name" value="Single hybrid motif"/>
    <property type="match status" value="2"/>
</dbReference>
<dbReference type="Gene3D" id="2.40.50.100">
    <property type="match status" value="2"/>
</dbReference>
<feature type="region of interest" description="Disordered" evidence="5">
    <location>
        <begin position="322"/>
        <end position="355"/>
    </location>
</feature>
<feature type="region of interest" description="Disordered" evidence="5">
    <location>
        <begin position="249"/>
        <end position="276"/>
    </location>
</feature>
<dbReference type="Proteomes" id="UP000235965">
    <property type="component" value="Unassembled WGS sequence"/>
</dbReference>
<dbReference type="GO" id="GO:0045254">
    <property type="term" value="C:pyruvate dehydrogenase complex"/>
    <property type="evidence" value="ECO:0007669"/>
    <property type="project" value="InterPro"/>
</dbReference>